<dbReference type="InterPro" id="IPR000014">
    <property type="entry name" value="PAS"/>
</dbReference>
<protein>
    <recommendedName>
        <fullName evidence="2">PAS domain-containing protein</fullName>
    </recommendedName>
</protein>
<dbReference type="Pfam" id="PF00989">
    <property type="entry name" value="PAS"/>
    <property type="match status" value="1"/>
</dbReference>
<dbReference type="EMBL" id="BMQA01000013">
    <property type="protein sequence ID" value="GGJ27957.1"/>
    <property type="molecule type" value="Genomic_DNA"/>
</dbReference>
<dbReference type="InterPro" id="IPR013767">
    <property type="entry name" value="PAS_fold"/>
</dbReference>
<dbReference type="AlphaFoldDB" id="A0A917NTD4"/>
<proteinExistence type="predicted"/>
<dbReference type="NCBIfam" id="TIGR00229">
    <property type="entry name" value="sensory_box"/>
    <property type="match status" value="1"/>
</dbReference>
<dbReference type="PROSITE" id="PS50112">
    <property type="entry name" value="PAS"/>
    <property type="match status" value="1"/>
</dbReference>
<dbReference type="SUPFAM" id="SSF55785">
    <property type="entry name" value="PYP-like sensor domain (PAS domain)"/>
    <property type="match status" value="1"/>
</dbReference>
<feature type="domain" description="PAS" evidence="2">
    <location>
        <begin position="27"/>
        <end position="55"/>
    </location>
</feature>
<gene>
    <name evidence="3" type="ORF">GCM10010121_044100</name>
</gene>
<accession>A0A917NTD4</accession>
<evidence type="ECO:0000313" key="3">
    <source>
        <dbReference type="EMBL" id="GGJ27957.1"/>
    </source>
</evidence>
<dbReference type="Gene3D" id="3.30.450.20">
    <property type="entry name" value="PAS domain"/>
    <property type="match status" value="1"/>
</dbReference>
<dbReference type="InterPro" id="IPR035965">
    <property type="entry name" value="PAS-like_dom_sf"/>
</dbReference>
<dbReference type="RefSeq" id="WP_229840553.1">
    <property type="nucleotide sequence ID" value="NZ_BMQA01000013.1"/>
</dbReference>
<sequence>MSIPEGGGPADGPHGTATEDKGAAAAVIDEDGTVVGWTHDAHRLLGYAAEEVLGQPFPGLREPTDAAGWSGTARLRHRRGPTEQEAVELINARFPASPY</sequence>
<feature type="region of interest" description="Disordered" evidence="1">
    <location>
        <begin position="1"/>
        <end position="23"/>
    </location>
</feature>
<dbReference type="GO" id="GO:0006355">
    <property type="term" value="P:regulation of DNA-templated transcription"/>
    <property type="evidence" value="ECO:0007669"/>
    <property type="project" value="InterPro"/>
</dbReference>
<organism evidence="3 4">
    <name type="scientific">Streptomyces brasiliensis</name>
    <dbReference type="NCBI Taxonomy" id="1954"/>
    <lineage>
        <taxon>Bacteria</taxon>
        <taxon>Bacillati</taxon>
        <taxon>Actinomycetota</taxon>
        <taxon>Actinomycetes</taxon>
        <taxon>Kitasatosporales</taxon>
        <taxon>Streptomycetaceae</taxon>
        <taxon>Streptomyces</taxon>
    </lineage>
</organism>
<dbReference type="Proteomes" id="UP000657574">
    <property type="component" value="Unassembled WGS sequence"/>
</dbReference>
<evidence type="ECO:0000259" key="2">
    <source>
        <dbReference type="PROSITE" id="PS50112"/>
    </source>
</evidence>
<reference evidence="3" key="1">
    <citation type="journal article" date="2014" name="Int. J. Syst. Evol. Microbiol.">
        <title>Complete genome sequence of Corynebacterium casei LMG S-19264T (=DSM 44701T), isolated from a smear-ripened cheese.</title>
        <authorList>
            <consortium name="US DOE Joint Genome Institute (JGI-PGF)"/>
            <person name="Walter F."/>
            <person name="Albersmeier A."/>
            <person name="Kalinowski J."/>
            <person name="Ruckert C."/>
        </authorList>
    </citation>
    <scope>NUCLEOTIDE SEQUENCE</scope>
    <source>
        <strain evidence="3">JCM 3086</strain>
    </source>
</reference>
<evidence type="ECO:0000313" key="4">
    <source>
        <dbReference type="Proteomes" id="UP000657574"/>
    </source>
</evidence>
<evidence type="ECO:0000256" key="1">
    <source>
        <dbReference type="SAM" id="MobiDB-lite"/>
    </source>
</evidence>
<feature type="compositionally biased region" description="Gly residues" evidence="1">
    <location>
        <begin position="1"/>
        <end position="10"/>
    </location>
</feature>
<keyword evidence="4" id="KW-1185">Reference proteome</keyword>
<comment type="caution">
    <text evidence="3">The sequence shown here is derived from an EMBL/GenBank/DDBJ whole genome shotgun (WGS) entry which is preliminary data.</text>
</comment>
<dbReference type="CDD" id="cd00130">
    <property type="entry name" value="PAS"/>
    <property type="match status" value="1"/>
</dbReference>
<reference evidence="3" key="2">
    <citation type="submission" date="2020-09" db="EMBL/GenBank/DDBJ databases">
        <authorList>
            <person name="Sun Q."/>
            <person name="Ohkuma M."/>
        </authorList>
    </citation>
    <scope>NUCLEOTIDE SEQUENCE</scope>
    <source>
        <strain evidence="3">JCM 3086</strain>
    </source>
</reference>
<name>A0A917NTD4_9ACTN</name>